<organism evidence="4 5">
    <name type="scientific">Tenggerimyces flavus</name>
    <dbReference type="NCBI Taxonomy" id="1708749"/>
    <lineage>
        <taxon>Bacteria</taxon>
        <taxon>Bacillati</taxon>
        <taxon>Actinomycetota</taxon>
        <taxon>Actinomycetes</taxon>
        <taxon>Propionibacteriales</taxon>
        <taxon>Nocardioidaceae</taxon>
        <taxon>Tenggerimyces</taxon>
    </lineage>
</organism>
<evidence type="ECO:0000256" key="2">
    <source>
        <dbReference type="SAM" id="SignalP"/>
    </source>
</evidence>
<feature type="chain" id="PRO_5045337465" evidence="2">
    <location>
        <begin position="20"/>
        <end position="201"/>
    </location>
</feature>
<dbReference type="EMBL" id="JBHRZH010000050">
    <property type="protein sequence ID" value="MFC3766211.1"/>
    <property type="molecule type" value="Genomic_DNA"/>
</dbReference>
<feature type="domain" description="DUF6318" evidence="3">
    <location>
        <begin position="48"/>
        <end position="170"/>
    </location>
</feature>
<evidence type="ECO:0000259" key="3">
    <source>
        <dbReference type="Pfam" id="PF19843"/>
    </source>
</evidence>
<name>A0ABV7YLI2_9ACTN</name>
<keyword evidence="5" id="KW-1185">Reference proteome</keyword>
<evidence type="ECO:0000256" key="1">
    <source>
        <dbReference type="SAM" id="MobiDB-lite"/>
    </source>
</evidence>
<sequence length="201" mass="20566">MRFSLGLAASVALACTLTACGGGSPEPPALDTPAPTQSVSTPTPTPSATASAKPTAAPTPTDVVETGGGGKVDAATKAAAEAFVQNVLTALDKATTTGDFKDAQAVFDKSCTTCKDGIAYIQGIYAKNQKIVGGEYQDPRFSVVDSPVADVVVRVDSTVAAYKVVNAAGKTIGRAGAEPDISNFHLKKSGDTWHVVRWSYS</sequence>
<protein>
    <submittedName>
        <fullName evidence="4">DUF6318 family protein</fullName>
    </submittedName>
</protein>
<dbReference type="Proteomes" id="UP001595699">
    <property type="component" value="Unassembled WGS sequence"/>
</dbReference>
<evidence type="ECO:0000313" key="4">
    <source>
        <dbReference type="EMBL" id="MFC3766211.1"/>
    </source>
</evidence>
<comment type="caution">
    <text evidence="4">The sequence shown here is derived from an EMBL/GenBank/DDBJ whole genome shotgun (WGS) entry which is preliminary data.</text>
</comment>
<accession>A0ABV7YLI2</accession>
<dbReference type="PROSITE" id="PS51257">
    <property type="entry name" value="PROKAR_LIPOPROTEIN"/>
    <property type="match status" value="1"/>
</dbReference>
<dbReference type="Pfam" id="PF19843">
    <property type="entry name" value="DUF6318"/>
    <property type="match status" value="1"/>
</dbReference>
<evidence type="ECO:0000313" key="5">
    <source>
        <dbReference type="Proteomes" id="UP001595699"/>
    </source>
</evidence>
<proteinExistence type="predicted"/>
<dbReference type="RefSeq" id="WP_205117570.1">
    <property type="nucleotide sequence ID" value="NZ_JAFBCM010000001.1"/>
</dbReference>
<feature type="signal peptide" evidence="2">
    <location>
        <begin position="1"/>
        <end position="19"/>
    </location>
</feature>
<feature type="compositionally biased region" description="Low complexity" evidence="1">
    <location>
        <begin position="32"/>
        <end position="61"/>
    </location>
</feature>
<dbReference type="InterPro" id="IPR046281">
    <property type="entry name" value="DUF6318"/>
</dbReference>
<gene>
    <name evidence="4" type="ORF">ACFOUW_35645</name>
</gene>
<feature type="region of interest" description="Disordered" evidence="1">
    <location>
        <begin position="26"/>
        <end position="69"/>
    </location>
</feature>
<keyword evidence="2" id="KW-0732">Signal</keyword>
<reference evidence="5" key="1">
    <citation type="journal article" date="2019" name="Int. J. Syst. Evol. Microbiol.">
        <title>The Global Catalogue of Microorganisms (GCM) 10K type strain sequencing project: providing services to taxonomists for standard genome sequencing and annotation.</title>
        <authorList>
            <consortium name="The Broad Institute Genomics Platform"/>
            <consortium name="The Broad Institute Genome Sequencing Center for Infectious Disease"/>
            <person name="Wu L."/>
            <person name="Ma J."/>
        </authorList>
    </citation>
    <scope>NUCLEOTIDE SEQUENCE [LARGE SCALE GENOMIC DNA]</scope>
    <source>
        <strain evidence="5">CGMCC 4.7241</strain>
    </source>
</reference>